<evidence type="ECO:0000313" key="2">
    <source>
        <dbReference type="Proteomes" id="UP000241818"/>
    </source>
</evidence>
<dbReference type="AlphaFoldDB" id="A0A2T3B4J8"/>
<protein>
    <submittedName>
        <fullName evidence="1">Uncharacterized protein</fullName>
    </submittedName>
</protein>
<dbReference type="Proteomes" id="UP000241818">
    <property type="component" value="Unassembled WGS sequence"/>
</dbReference>
<dbReference type="EMBL" id="KZ679010">
    <property type="protein sequence ID" value="PSS20556.1"/>
    <property type="molecule type" value="Genomic_DNA"/>
</dbReference>
<proteinExistence type="predicted"/>
<accession>A0A2T3B4J8</accession>
<reference evidence="1 2" key="1">
    <citation type="journal article" date="2018" name="New Phytol.">
        <title>Comparative genomics and transcriptomics depict ericoid mycorrhizal fungi as versatile saprotrophs and plant mutualists.</title>
        <authorList>
            <person name="Martino E."/>
            <person name="Morin E."/>
            <person name="Grelet G.A."/>
            <person name="Kuo A."/>
            <person name="Kohler A."/>
            <person name="Daghino S."/>
            <person name="Barry K.W."/>
            <person name="Cichocki N."/>
            <person name="Clum A."/>
            <person name="Dockter R.B."/>
            <person name="Hainaut M."/>
            <person name="Kuo R.C."/>
            <person name="LaButti K."/>
            <person name="Lindahl B.D."/>
            <person name="Lindquist E.A."/>
            <person name="Lipzen A."/>
            <person name="Khouja H.R."/>
            <person name="Magnuson J."/>
            <person name="Murat C."/>
            <person name="Ohm R.A."/>
            <person name="Singer S.W."/>
            <person name="Spatafora J.W."/>
            <person name="Wang M."/>
            <person name="Veneault-Fourrey C."/>
            <person name="Henrissat B."/>
            <person name="Grigoriev I.V."/>
            <person name="Martin F.M."/>
            <person name="Perotto S."/>
        </authorList>
    </citation>
    <scope>NUCLEOTIDE SEQUENCE [LARGE SCALE GENOMIC DNA]</scope>
    <source>
        <strain evidence="1 2">ATCC 22711</strain>
    </source>
</reference>
<name>A0A2T3B4J8_AMORE</name>
<dbReference type="RefSeq" id="XP_024721826.1">
    <property type="nucleotide sequence ID" value="XM_024864924.1"/>
</dbReference>
<gene>
    <name evidence="1" type="ORF">M430DRAFT_235351</name>
</gene>
<keyword evidence="2" id="KW-1185">Reference proteome</keyword>
<dbReference type="GeneID" id="36573005"/>
<sequence length="149" mass="16482">MPPLSGTATASGDPNARIRVGRLALCGKGCGCWSKSLDTAKKHEKRCNGSTTDTTRVRKKIREYGGDALEKQLCTKGCGSSYPAINIDNHAEHCPGVVLQPTVKMRKFTQGTREFSPGRKHVKCRLCGITYARRNIDRHEDRCNTLLYT</sequence>
<evidence type="ECO:0000313" key="1">
    <source>
        <dbReference type="EMBL" id="PSS20556.1"/>
    </source>
</evidence>
<dbReference type="InParanoid" id="A0A2T3B4J8"/>
<organism evidence="1 2">
    <name type="scientific">Amorphotheca resinae ATCC 22711</name>
    <dbReference type="NCBI Taxonomy" id="857342"/>
    <lineage>
        <taxon>Eukaryota</taxon>
        <taxon>Fungi</taxon>
        <taxon>Dikarya</taxon>
        <taxon>Ascomycota</taxon>
        <taxon>Pezizomycotina</taxon>
        <taxon>Leotiomycetes</taxon>
        <taxon>Helotiales</taxon>
        <taxon>Amorphothecaceae</taxon>
        <taxon>Amorphotheca</taxon>
    </lineage>
</organism>